<evidence type="ECO:0000256" key="1">
    <source>
        <dbReference type="SAM" id="Phobius"/>
    </source>
</evidence>
<feature type="transmembrane region" description="Helical" evidence="1">
    <location>
        <begin position="88"/>
        <end position="106"/>
    </location>
</feature>
<evidence type="ECO:0000313" key="4">
    <source>
        <dbReference type="Proteomes" id="UP001595923"/>
    </source>
</evidence>
<feature type="transmembrane region" description="Helical" evidence="1">
    <location>
        <begin position="321"/>
        <end position="341"/>
    </location>
</feature>
<dbReference type="Pfam" id="PF04235">
    <property type="entry name" value="DUF418"/>
    <property type="match status" value="1"/>
</dbReference>
<name>A0ABV9DT29_9ACTN</name>
<gene>
    <name evidence="3" type="ORF">ACFO4E_08460</name>
</gene>
<evidence type="ECO:0000313" key="3">
    <source>
        <dbReference type="EMBL" id="MFC4561887.1"/>
    </source>
</evidence>
<dbReference type="PANTHER" id="PTHR30590">
    <property type="entry name" value="INNER MEMBRANE PROTEIN"/>
    <property type="match status" value="1"/>
</dbReference>
<keyword evidence="1" id="KW-0812">Transmembrane</keyword>
<feature type="transmembrane region" description="Helical" evidence="1">
    <location>
        <begin position="296"/>
        <end position="315"/>
    </location>
</feature>
<reference evidence="4" key="1">
    <citation type="journal article" date="2019" name="Int. J. Syst. Evol. Microbiol.">
        <title>The Global Catalogue of Microorganisms (GCM) 10K type strain sequencing project: providing services to taxonomists for standard genome sequencing and annotation.</title>
        <authorList>
            <consortium name="The Broad Institute Genomics Platform"/>
            <consortium name="The Broad Institute Genome Sequencing Center for Infectious Disease"/>
            <person name="Wu L."/>
            <person name="Ma J."/>
        </authorList>
    </citation>
    <scope>NUCLEOTIDE SEQUENCE [LARGE SCALE GENOMIC DNA]</scope>
    <source>
        <strain evidence="4">XZYJ18</strain>
    </source>
</reference>
<feature type="transmembrane region" description="Helical" evidence="1">
    <location>
        <begin position="249"/>
        <end position="275"/>
    </location>
</feature>
<sequence>MLAPDLARGVMLLLIALAHSRMLHAGGLALTEPAGGGPVDIVVQWLLTSAVDGRAAPLFGLLFGYGLVQMTRRHSGPGGDPARARRLIRRRGAWLVVFGAAHVVLLYSGDVIGAYGVFALMFAGAVAWSGRRLWSVAAVALAFGVACYTVLQLVAGTGGAPHVGATLLDSALLRAATLPVVPFAALSVLPSVLIGIWAGRLRVLEQPERYRPVLRRAALIGFPVAVLGAQPVALQAAGVWAPDTVAGGIAALALFSATGIAGGPAFAAAIALVALRIGDRRGPVTNALVACGRRSMTFYLAQSPVWLVVTEPSLLGLGGQMSAAAAAGVAVATWVVTVLIADVLGRTGRRGPAEALLRRLTYRGRA</sequence>
<organism evidence="3 4">
    <name type="scientific">Nocardiopsis mangrovi</name>
    <dbReference type="NCBI Taxonomy" id="1179818"/>
    <lineage>
        <taxon>Bacteria</taxon>
        <taxon>Bacillati</taxon>
        <taxon>Actinomycetota</taxon>
        <taxon>Actinomycetes</taxon>
        <taxon>Streptosporangiales</taxon>
        <taxon>Nocardiopsidaceae</taxon>
        <taxon>Nocardiopsis</taxon>
    </lineage>
</organism>
<dbReference type="EMBL" id="JBHSFQ010000005">
    <property type="protein sequence ID" value="MFC4561887.1"/>
    <property type="molecule type" value="Genomic_DNA"/>
</dbReference>
<dbReference type="InterPro" id="IPR007349">
    <property type="entry name" value="DUF418"/>
</dbReference>
<dbReference type="PANTHER" id="PTHR30590:SF2">
    <property type="entry name" value="INNER MEMBRANE PROTEIN"/>
    <property type="match status" value="1"/>
</dbReference>
<keyword evidence="1" id="KW-0472">Membrane</keyword>
<comment type="caution">
    <text evidence="3">The sequence shown here is derived from an EMBL/GenBank/DDBJ whole genome shotgun (WGS) entry which is preliminary data.</text>
</comment>
<feature type="transmembrane region" description="Helical" evidence="1">
    <location>
        <begin position="136"/>
        <end position="155"/>
    </location>
</feature>
<dbReference type="InterPro" id="IPR052529">
    <property type="entry name" value="Bact_Transport_Assoc"/>
</dbReference>
<protein>
    <submittedName>
        <fullName evidence="3">DUF418 domain-containing protein</fullName>
    </submittedName>
</protein>
<keyword evidence="4" id="KW-1185">Reference proteome</keyword>
<feature type="transmembrane region" description="Helical" evidence="1">
    <location>
        <begin position="175"/>
        <end position="197"/>
    </location>
</feature>
<feature type="transmembrane region" description="Helical" evidence="1">
    <location>
        <begin position="217"/>
        <end position="237"/>
    </location>
</feature>
<keyword evidence="1" id="KW-1133">Transmembrane helix</keyword>
<evidence type="ECO:0000259" key="2">
    <source>
        <dbReference type="Pfam" id="PF04235"/>
    </source>
</evidence>
<dbReference type="RefSeq" id="WP_378572577.1">
    <property type="nucleotide sequence ID" value="NZ_JBHSFQ010000005.1"/>
</dbReference>
<proteinExistence type="predicted"/>
<accession>A0ABV9DT29</accession>
<feature type="domain" description="DUF418" evidence="2">
    <location>
        <begin position="198"/>
        <end position="363"/>
    </location>
</feature>
<dbReference type="Proteomes" id="UP001595923">
    <property type="component" value="Unassembled WGS sequence"/>
</dbReference>
<feature type="transmembrane region" description="Helical" evidence="1">
    <location>
        <begin position="112"/>
        <end position="129"/>
    </location>
</feature>
<feature type="transmembrane region" description="Helical" evidence="1">
    <location>
        <begin position="41"/>
        <end position="68"/>
    </location>
</feature>